<dbReference type="OrthoDB" id="3029568at2759"/>
<sequence length="192" mass="22481">MTLDEINKTLSLDYMLQHEPFGLLPAQYFPDEESNHYPPIFDYGFALTDEQASDYAREQGLIPVVRVECSADQDPWSIISWRISNIHIQRRFGTSDARQESRNCFTIYPQRRGVTHGRKVPCSRKKVNKLLDMMKQAFKMRPTWHLSRENRGRLQDNYYLDRISPSLQWGMEVLSSLPQRKDEAASEIIDTP</sequence>
<accession>A0A9P7V493</accession>
<evidence type="ECO:0000313" key="1">
    <source>
        <dbReference type="EMBL" id="KAG7100010.1"/>
    </source>
</evidence>
<protein>
    <submittedName>
        <fullName evidence="1">Uncharacterized protein</fullName>
    </submittedName>
</protein>
<comment type="caution">
    <text evidence="1">The sequence shown here is derived from an EMBL/GenBank/DDBJ whole genome shotgun (WGS) entry which is preliminary data.</text>
</comment>
<dbReference type="AlphaFoldDB" id="A0A9P7V493"/>
<evidence type="ECO:0000313" key="2">
    <source>
        <dbReference type="Proteomes" id="UP001049176"/>
    </source>
</evidence>
<dbReference type="EMBL" id="CM032181">
    <property type="protein sequence ID" value="KAG7100010.1"/>
    <property type="molecule type" value="Genomic_DNA"/>
</dbReference>
<keyword evidence="2" id="KW-1185">Reference proteome</keyword>
<dbReference type="Proteomes" id="UP001049176">
    <property type="component" value="Chromosome 1"/>
</dbReference>
<reference evidence="1" key="1">
    <citation type="journal article" date="2021" name="Genome Biol. Evol.">
        <title>The assembled and annotated genome of the fairy-ring fungus Marasmius oreades.</title>
        <authorList>
            <person name="Hiltunen M."/>
            <person name="Ament-Velasquez S.L."/>
            <person name="Johannesson H."/>
        </authorList>
    </citation>
    <scope>NUCLEOTIDE SEQUENCE</scope>
    <source>
        <strain evidence="1">03SP1</strain>
    </source>
</reference>
<proteinExistence type="predicted"/>
<dbReference type="RefSeq" id="XP_043016480.1">
    <property type="nucleotide sequence ID" value="XM_043147766.1"/>
</dbReference>
<dbReference type="KEGG" id="more:E1B28_001797"/>
<organism evidence="1 2">
    <name type="scientific">Marasmius oreades</name>
    <name type="common">fairy-ring Marasmius</name>
    <dbReference type="NCBI Taxonomy" id="181124"/>
    <lineage>
        <taxon>Eukaryota</taxon>
        <taxon>Fungi</taxon>
        <taxon>Dikarya</taxon>
        <taxon>Basidiomycota</taxon>
        <taxon>Agaricomycotina</taxon>
        <taxon>Agaricomycetes</taxon>
        <taxon>Agaricomycetidae</taxon>
        <taxon>Agaricales</taxon>
        <taxon>Marasmiineae</taxon>
        <taxon>Marasmiaceae</taxon>
        <taxon>Marasmius</taxon>
    </lineage>
</organism>
<dbReference type="GeneID" id="66070873"/>
<gene>
    <name evidence="1" type="ORF">E1B28_001797</name>
</gene>
<name>A0A9P7V493_9AGAR</name>